<dbReference type="SUPFAM" id="SSF53474">
    <property type="entry name" value="alpha/beta-Hydrolases"/>
    <property type="match status" value="1"/>
</dbReference>
<protein>
    <submittedName>
        <fullName evidence="3">Alpha/beta hydrolase</fullName>
    </submittedName>
</protein>
<dbReference type="PANTHER" id="PTHR43798:SF31">
    <property type="entry name" value="AB HYDROLASE SUPERFAMILY PROTEIN YCLE"/>
    <property type="match status" value="1"/>
</dbReference>
<gene>
    <name evidence="3" type="ORF">CHH28_05940</name>
</gene>
<keyword evidence="4" id="KW-1185">Reference proteome</keyword>
<dbReference type="KEGG" id="bsan:CHH28_05940"/>
<dbReference type="GO" id="GO:0016787">
    <property type="term" value="F:hydrolase activity"/>
    <property type="evidence" value="ECO:0007669"/>
    <property type="project" value="UniProtKB-KW"/>
</dbReference>
<dbReference type="InterPro" id="IPR029058">
    <property type="entry name" value="AB_hydrolase_fold"/>
</dbReference>
<dbReference type="InterPro" id="IPR050266">
    <property type="entry name" value="AB_hydrolase_sf"/>
</dbReference>
<feature type="domain" description="AB hydrolase-1" evidence="2">
    <location>
        <begin position="25"/>
        <end position="262"/>
    </location>
</feature>
<dbReference type="Proteomes" id="UP000202440">
    <property type="component" value="Chromosome"/>
</dbReference>
<dbReference type="AlphaFoldDB" id="A0A222FGY2"/>
<evidence type="ECO:0000259" key="2">
    <source>
        <dbReference type="Pfam" id="PF12697"/>
    </source>
</evidence>
<dbReference type="PRINTS" id="PR00111">
    <property type="entry name" value="ABHYDROLASE"/>
</dbReference>
<dbReference type="GO" id="GO:0016020">
    <property type="term" value="C:membrane"/>
    <property type="evidence" value="ECO:0007669"/>
    <property type="project" value="TreeGrafter"/>
</dbReference>
<dbReference type="InterPro" id="IPR000073">
    <property type="entry name" value="AB_hydrolase_1"/>
</dbReference>
<dbReference type="Pfam" id="PF12697">
    <property type="entry name" value="Abhydrolase_6"/>
    <property type="match status" value="1"/>
</dbReference>
<evidence type="ECO:0000256" key="1">
    <source>
        <dbReference type="ARBA" id="ARBA00022801"/>
    </source>
</evidence>
<evidence type="ECO:0000313" key="3">
    <source>
        <dbReference type="EMBL" id="ASP38248.1"/>
    </source>
</evidence>
<dbReference type="PANTHER" id="PTHR43798">
    <property type="entry name" value="MONOACYLGLYCEROL LIPASE"/>
    <property type="match status" value="1"/>
</dbReference>
<reference evidence="3 4" key="1">
    <citation type="submission" date="2017-07" db="EMBL/GenBank/DDBJ databases">
        <title>Annotated genome sequence of Bacterioplanes sanyensis isolated from Red Sea.</title>
        <authorList>
            <person name="Rehman Z.U."/>
        </authorList>
    </citation>
    <scope>NUCLEOTIDE SEQUENCE [LARGE SCALE GENOMIC DNA]</scope>
    <source>
        <strain evidence="3 4">NV9</strain>
    </source>
</reference>
<dbReference type="Gene3D" id="3.40.50.1820">
    <property type="entry name" value="alpha/beta hydrolase"/>
    <property type="match status" value="1"/>
</dbReference>
<organism evidence="3 4">
    <name type="scientific">Bacterioplanes sanyensis</name>
    <dbReference type="NCBI Taxonomy" id="1249553"/>
    <lineage>
        <taxon>Bacteria</taxon>
        <taxon>Pseudomonadati</taxon>
        <taxon>Pseudomonadota</taxon>
        <taxon>Gammaproteobacteria</taxon>
        <taxon>Oceanospirillales</taxon>
        <taxon>Oceanospirillaceae</taxon>
        <taxon>Bacterioplanes</taxon>
    </lineage>
</organism>
<sequence>MVNTPEGDKAMAYHHWQSPASDALLICCHGLTHNGRFFDELASELADRYHVICPDVLGRGDSAWLEQGEHYGYPLYVSIATQLIQTVQQHLQISQLDWLGTSMGGLIGLLLEASQPGCVRKLVLNDVGIHIPLAALQRIGAYVGQKRSFASLDEAEAEFRIIAAPFGALTDAQWRALTLRMFRQNSGGDWHYRYDPQISLAFNDLQQDVDLSVPWQAVQCPVLVLRGSNSDVLTADTAALMGQREGVDVIEMTGCGHAPTLMSADQIQLVKQYLSF</sequence>
<name>A0A222FGY2_9GAMM</name>
<evidence type="ECO:0000313" key="4">
    <source>
        <dbReference type="Proteomes" id="UP000202440"/>
    </source>
</evidence>
<dbReference type="OrthoDB" id="9791366at2"/>
<keyword evidence="1 3" id="KW-0378">Hydrolase</keyword>
<proteinExistence type="predicted"/>
<dbReference type="EMBL" id="CP022530">
    <property type="protein sequence ID" value="ASP38248.1"/>
    <property type="molecule type" value="Genomic_DNA"/>
</dbReference>
<accession>A0A222FGY2</accession>